<gene>
    <name evidence="1" type="ORF">EVOR1521_LOCUS30705</name>
</gene>
<comment type="caution">
    <text evidence="1">The sequence shown here is derived from an EMBL/GenBank/DDBJ whole genome shotgun (WGS) entry which is preliminary data.</text>
</comment>
<reference evidence="1" key="1">
    <citation type="submission" date="2023-08" db="EMBL/GenBank/DDBJ databases">
        <authorList>
            <person name="Chen Y."/>
            <person name="Shah S."/>
            <person name="Dougan E. K."/>
            <person name="Thang M."/>
            <person name="Chan C."/>
        </authorList>
    </citation>
    <scope>NUCLEOTIDE SEQUENCE</scope>
</reference>
<evidence type="ECO:0000313" key="1">
    <source>
        <dbReference type="EMBL" id="CAJ1409678.1"/>
    </source>
</evidence>
<proteinExistence type="predicted"/>
<dbReference type="InterPro" id="IPR006311">
    <property type="entry name" value="TAT_signal"/>
</dbReference>
<organism evidence="1 2">
    <name type="scientific">Effrenium voratum</name>
    <dbReference type="NCBI Taxonomy" id="2562239"/>
    <lineage>
        <taxon>Eukaryota</taxon>
        <taxon>Sar</taxon>
        <taxon>Alveolata</taxon>
        <taxon>Dinophyceae</taxon>
        <taxon>Suessiales</taxon>
        <taxon>Symbiodiniaceae</taxon>
        <taxon>Effrenium</taxon>
    </lineage>
</organism>
<accession>A0AA36JRA4</accession>
<dbReference type="EMBL" id="CAUJNA010003780">
    <property type="protein sequence ID" value="CAJ1409678.1"/>
    <property type="molecule type" value="Genomic_DNA"/>
</dbReference>
<evidence type="ECO:0000313" key="2">
    <source>
        <dbReference type="Proteomes" id="UP001178507"/>
    </source>
</evidence>
<keyword evidence="2" id="KW-1185">Reference proteome</keyword>
<dbReference type="Proteomes" id="UP001178507">
    <property type="component" value="Unassembled WGS sequence"/>
</dbReference>
<dbReference type="AlphaFoldDB" id="A0AA36JRA4"/>
<sequence length="204" mass="22342">MAPQRPRSQDLGRRALLLVAGGAFCLASEQAWLAPSRRAAAAAVVAGFAQPALAQGGSVFGDFDGIKAGPAGDIGPGADVKTYADSPEVVAKRNAWREQETKRQDQVYQQFRGIFADFAKDGTDVDTRVELLEKMKEITLKEKMLPIGITREDVVKGIRAVKFNEGCIKDKVKKIPECKKLEKGYQRFLAAIDKVYDRSLVTAR</sequence>
<protein>
    <submittedName>
        <fullName evidence="1">Uncharacterized protein</fullName>
    </submittedName>
</protein>
<dbReference type="PROSITE" id="PS51318">
    <property type="entry name" value="TAT"/>
    <property type="match status" value="1"/>
</dbReference>
<name>A0AA36JRA4_9DINO</name>